<dbReference type="CDD" id="cd11304">
    <property type="entry name" value="Cadherin_repeat"/>
    <property type="match status" value="1"/>
</dbReference>
<evidence type="ECO:0000313" key="6">
    <source>
        <dbReference type="EMBL" id="MBB3976732.1"/>
    </source>
</evidence>
<dbReference type="InterPro" id="IPR051561">
    <property type="entry name" value="FRAS1_ECM"/>
</dbReference>
<dbReference type="GO" id="GO:0005509">
    <property type="term" value="F:calcium ion binding"/>
    <property type="evidence" value="ECO:0007669"/>
    <property type="project" value="InterPro"/>
</dbReference>
<dbReference type="InterPro" id="IPR018511">
    <property type="entry name" value="Hemolysin-typ_Ca-bd_CS"/>
</dbReference>
<dbReference type="Proteomes" id="UP000574761">
    <property type="component" value="Unassembled WGS sequence"/>
</dbReference>
<dbReference type="PANTHER" id="PTHR45739">
    <property type="entry name" value="MATRIX PROTEIN, PUTATIVE-RELATED"/>
    <property type="match status" value="1"/>
</dbReference>
<dbReference type="InterPro" id="IPR011049">
    <property type="entry name" value="Serralysin-like_metalloprot_C"/>
</dbReference>
<gene>
    <name evidence="6" type="ORF">GGQ64_001932</name>
</gene>
<dbReference type="EMBL" id="JACIEE010000004">
    <property type="protein sequence ID" value="MBB3976732.1"/>
    <property type="molecule type" value="Genomic_DNA"/>
</dbReference>
<reference evidence="6 7" key="1">
    <citation type="submission" date="2020-08" db="EMBL/GenBank/DDBJ databases">
        <title>Genomic Encyclopedia of Type Strains, Phase IV (KMG-IV): sequencing the most valuable type-strain genomes for metagenomic binning, comparative biology and taxonomic classification.</title>
        <authorList>
            <person name="Goeker M."/>
        </authorList>
    </citation>
    <scope>NUCLEOTIDE SEQUENCE [LARGE SCALE GENOMIC DNA]</scope>
    <source>
        <strain evidence="6 7">DSM 100211</strain>
    </source>
</reference>
<dbReference type="GO" id="GO:0005615">
    <property type="term" value="C:extracellular space"/>
    <property type="evidence" value="ECO:0007669"/>
    <property type="project" value="InterPro"/>
</dbReference>
<dbReference type="PANTHER" id="PTHR45739:SF8">
    <property type="entry name" value="FRAS1-RELATED EXTRACELLULAR MATRIX PROTEIN 1"/>
    <property type="match status" value="1"/>
</dbReference>
<keyword evidence="3" id="KW-0964">Secreted</keyword>
<dbReference type="Gene3D" id="2.150.10.10">
    <property type="entry name" value="Serralysin-like metalloprotease, C-terminal"/>
    <property type="match status" value="1"/>
</dbReference>
<organism evidence="6 7">
    <name type="scientific">Mycoplana azooxidifex</name>
    <dbReference type="NCBI Taxonomy" id="1636188"/>
    <lineage>
        <taxon>Bacteria</taxon>
        <taxon>Pseudomonadati</taxon>
        <taxon>Pseudomonadota</taxon>
        <taxon>Alphaproteobacteria</taxon>
        <taxon>Hyphomicrobiales</taxon>
        <taxon>Rhizobiaceae</taxon>
        <taxon>Mycoplana</taxon>
    </lineage>
</organism>
<dbReference type="GO" id="GO:0007156">
    <property type="term" value="P:homophilic cell adhesion via plasma membrane adhesion molecules"/>
    <property type="evidence" value="ECO:0007669"/>
    <property type="project" value="InterPro"/>
</dbReference>
<dbReference type="PRINTS" id="PR00313">
    <property type="entry name" value="CABNDNGRPT"/>
</dbReference>
<dbReference type="AlphaFoldDB" id="A0A7W6D625"/>
<dbReference type="InterPro" id="IPR013858">
    <property type="entry name" value="Peptidase_M10B_C"/>
</dbReference>
<keyword evidence="4" id="KW-0677">Repeat</keyword>
<dbReference type="InterPro" id="IPR001343">
    <property type="entry name" value="Hemolysn_Ca-bd"/>
</dbReference>
<sequence>MKEGGSYKLTTADLNFSDPDDSAAGVRFTVSAPSNGKVHVNGKAATSFTGTELAAGKVTFVHNGLETTKASFKVSVEDGNEDRSTPVGKTFNLGVTPVNDAPKLTGDLKATVKEGGSYKLTTADLNFSDPDDSAAGVRFTVSDASNGKVYVNGKAATSFTGTELAGGKVSFVHSGAESTKASFKVAVEDGNEDRSTPVGKTFNFGITPVNDAPKLVATQTLLQIAEDASTASARKVATLSISDPDGGNNKLSLAGSDAKLFEIKNGALWLKKGISLDYETNRSLDVTVRLDDPSIGTKHEAEKSFKVAVTDVMETRHGTSGNDRLAGALGKDALYGKDGNDVLDGKGGNDILSGGAGDDRLIGGTGNDRLTGGTGVDTLTGGSGRDTFVFASTKDTGLGNDKRDTITDFVHSEDKLDVSKIDADGTRSGDQDFVWRGKGEFTGKAGELIFRTFDEKGTTNDRTIVYGDTDRDHRADFQIELTGIIGLTKGDFIL</sequence>
<comment type="subcellular location">
    <subcellularLocation>
        <location evidence="2">Secreted</location>
    </subcellularLocation>
</comment>
<evidence type="ECO:0000313" key="7">
    <source>
        <dbReference type="Proteomes" id="UP000574761"/>
    </source>
</evidence>
<dbReference type="PROSITE" id="PS50268">
    <property type="entry name" value="CADHERIN_2"/>
    <property type="match status" value="1"/>
</dbReference>
<evidence type="ECO:0000259" key="5">
    <source>
        <dbReference type="PROSITE" id="PS50268"/>
    </source>
</evidence>
<evidence type="ECO:0000256" key="4">
    <source>
        <dbReference type="ARBA" id="ARBA00022737"/>
    </source>
</evidence>
<dbReference type="GO" id="GO:0009653">
    <property type="term" value="P:anatomical structure morphogenesis"/>
    <property type="evidence" value="ECO:0007669"/>
    <property type="project" value="TreeGrafter"/>
</dbReference>
<dbReference type="SUPFAM" id="SSF51120">
    <property type="entry name" value="beta-Roll"/>
    <property type="match status" value="1"/>
</dbReference>
<dbReference type="Pfam" id="PF00353">
    <property type="entry name" value="HemolysinCabind"/>
    <property type="match status" value="1"/>
</dbReference>
<comment type="cofactor">
    <cofactor evidence="1">
        <name>Ca(2+)</name>
        <dbReference type="ChEBI" id="CHEBI:29108"/>
    </cofactor>
</comment>
<keyword evidence="7" id="KW-1185">Reference proteome</keyword>
<evidence type="ECO:0000256" key="1">
    <source>
        <dbReference type="ARBA" id="ARBA00001913"/>
    </source>
</evidence>
<dbReference type="Pfam" id="PF16184">
    <property type="entry name" value="Cadherin_3"/>
    <property type="match status" value="2"/>
</dbReference>
<dbReference type="PROSITE" id="PS00330">
    <property type="entry name" value="HEMOLYSIN_CALCIUM"/>
    <property type="match status" value="3"/>
</dbReference>
<dbReference type="InterPro" id="IPR002126">
    <property type="entry name" value="Cadherin-like_dom"/>
</dbReference>
<protein>
    <submittedName>
        <fullName evidence="6">Ca2+-binding RTX toxin-like protein</fullName>
    </submittedName>
</protein>
<evidence type="ECO:0000256" key="3">
    <source>
        <dbReference type="ARBA" id="ARBA00022525"/>
    </source>
</evidence>
<dbReference type="Gene3D" id="2.60.40.60">
    <property type="entry name" value="Cadherins"/>
    <property type="match status" value="1"/>
</dbReference>
<feature type="domain" description="Cadherin" evidence="5">
    <location>
        <begin position="216"/>
        <end position="325"/>
    </location>
</feature>
<name>A0A7W6D625_9HYPH</name>
<dbReference type="Pfam" id="PF08548">
    <property type="entry name" value="Peptidase_M10_C"/>
    <property type="match status" value="1"/>
</dbReference>
<accession>A0A7W6D625</accession>
<evidence type="ECO:0000256" key="2">
    <source>
        <dbReference type="ARBA" id="ARBA00004613"/>
    </source>
</evidence>
<comment type="caution">
    <text evidence="6">The sequence shown here is derived from an EMBL/GenBank/DDBJ whole genome shotgun (WGS) entry which is preliminary data.</text>
</comment>
<dbReference type="GO" id="GO:0016020">
    <property type="term" value="C:membrane"/>
    <property type="evidence" value="ECO:0007669"/>
    <property type="project" value="InterPro"/>
</dbReference>
<proteinExistence type="predicted"/>